<feature type="coiled-coil region" evidence="1">
    <location>
        <begin position="11"/>
        <end position="48"/>
    </location>
</feature>
<reference evidence="3 4" key="1">
    <citation type="submission" date="2024-03" db="EMBL/GenBank/DDBJ databases">
        <title>Complete genome sequence of the green alga Chloropicon roscoffensis RCC1871.</title>
        <authorList>
            <person name="Lemieux C."/>
            <person name="Pombert J.-F."/>
            <person name="Otis C."/>
            <person name="Turmel M."/>
        </authorList>
    </citation>
    <scope>NUCLEOTIDE SEQUENCE [LARGE SCALE GENOMIC DNA]</scope>
    <source>
        <strain evidence="3 4">RCC1871</strain>
    </source>
</reference>
<evidence type="ECO:0000256" key="2">
    <source>
        <dbReference type="SAM" id="MobiDB-lite"/>
    </source>
</evidence>
<feature type="region of interest" description="Disordered" evidence="2">
    <location>
        <begin position="562"/>
        <end position="588"/>
    </location>
</feature>
<feature type="coiled-coil region" evidence="1">
    <location>
        <begin position="427"/>
        <end position="454"/>
    </location>
</feature>
<organism evidence="3 4">
    <name type="scientific">Chloropicon roscoffensis</name>
    <dbReference type="NCBI Taxonomy" id="1461544"/>
    <lineage>
        <taxon>Eukaryota</taxon>
        <taxon>Viridiplantae</taxon>
        <taxon>Chlorophyta</taxon>
        <taxon>Chloropicophyceae</taxon>
        <taxon>Chloropicales</taxon>
        <taxon>Chloropicaceae</taxon>
        <taxon>Chloropicon</taxon>
    </lineage>
</organism>
<accession>A0AAX4NZ16</accession>
<feature type="compositionally biased region" description="Low complexity" evidence="2">
    <location>
        <begin position="265"/>
        <end position="279"/>
    </location>
</feature>
<keyword evidence="1" id="KW-0175">Coiled coil</keyword>
<proteinExistence type="predicted"/>
<feature type="region of interest" description="Disordered" evidence="2">
    <location>
        <begin position="482"/>
        <end position="503"/>
    </location>
</feature>
<sequence>MDGSASKKVGAVVLKEQLKELRQESAVLMELQNRLDRSIETLKLHKKHVVVHSREHGKAPFDSAATTPPVNTAVYDNQERTLTQFIDNLLPEEAYGQPQSSPYSHRKLPFEAGNSYANNSAAFSGSVLHGEKRRQAPSNGVDDVLITRTEYQQTLNTRNLELEHATNRMARQEVEIYRLKQKCASLERGSAIDHSSADQSGALLGLSTPKHAAHGGGSAYSPPVPSSAVPRGSLGDTFAPPQGSYHDEEDSRILHRWGFAEKQKPASFSSKFSSPTLSARKQSRDGEHRPSSAGLTPATLSLSSKAKAAFDIASRSPMKYAGAGLAGGSGTSPLHARERFLESELIKRTRELSAMNETLGELSVEKSGIPARGPDSELRIGRETLREKLLESEVQKKDEVISAMSQTLDELMLRANSKTQAQRSERERELEIEMRKKEDDLQALQSTLQQVLSMTASGRVKGARQTASQPEAIRSIASALNQAMHAPTSTSSPEVSDRYKSTPRDQDVDFAWPELGGENERIAQPGPLGFAPEPGDPFAEIRLATQKLQNAQSVLQQSLLTSTSKSGRVTTPTGARKKVKPKPRMYYV</sequence>
<dbReference type="AlphaFoldDB" id="A0AAX4NZ16"/>
<feature type="region of interest" description="Disordered" evidence="2">
    <location>
        <begin position="265"/>
        <end position="299"/>
    </location>
</feature>
<dbReference type="EMBL" id="CP151501">
    <property type="protein sequence ID" value="WZN59168.1"/>
    <property type="molecule type" value="Genomic_DNA"/>
</dbReference>
<evidence type="ECO:0000256" key="1">
    <source>
        <dbReference type="SAM" id="Coils"/>
    </source>
</evidence>
<protein>
    <submittedName>
        <fullName evidence="3">Uncharacterized protein</fullName>
    </submittedName>
</protein>
<feature type="compositionally biased region" description="Basic residues" evidence="2">
    <location>
        <begin position="575"/>
        <end position="588"/>
    </location>
</feature>
<name>A0AAX4NZ16_9CHLO</name>
<dbReference type="Proteomes" id="UP001472866">
    <property type="component" value="Chromosome 01"/>
</dbReference>
<gene>
    <name evidence="3" type="ORF">HKI87_01g06930</name>
</gene>
<evidence type="ECO:0000313" key="4">
    <source>
        <dbReference type="Proteomes" id="UP001472866"/>
    </source>
</evidence>
<feature type="region of interest" description="Disordered" evidence="2">
    <location>
        <begin position="190"/>
        <end position="250"/>
    </location>
</feature>
<evidence type="ECO:0000313" key="3">
    <source>
        <dbReference type="EMBL" id="WZN59168.1"/>
    </source>
</evidence>
<keyword evidence="4" id="KW-1185">Reference proteome</keyword>